<comment type="caution">
    <text evidence="3">The sequence shown here is derived from an EMBL/GenBank/DDBJ whole genome shotgun (WGS) entry which is preliminary data.</text>
</comment>
<feature type="domain" description="Long Rib" evidence="2">
    <location>
        <begin position="181"/>
        <end position="273"/>
    </location>
</feature>
<feature type="domain" description="Long Rib" evidence="2">
    <location>
        <begin position="5"/>
        <end position="79"/>
    </location>
</feature>
<organism evidence="3 4">
    <name type="scientific">Staphylococcus felis</name>
    <dbReference type="NCBI Taxonomy" id="46127"/>
    <lineage>
        <taxon>Bacteria</taxon>
        <taxon>Bacillati</taxon>
        <taxon>Bacillota</taxon>
        <taxon>Bacilli</taxon>
        <taxon>Bacillales</taxon>
        <taxon>Staphylococcaceae</taxon>
        <taxon>Staphylococcus</taxon>
    </lineage>
</organism>
<dbReference type="NCBIfam" id="NF038186">
    <property type="entry name" value="YPDG_rpt"/>
    <property type="match status" value="3"/>
</dbReference>
<feature type="compositionally biased region" description="Polar residues" evidence="1">
    <location>
        <begin position="278"/>
        <end position="303"/>
    </location>
</feature>
<dbReference type="EMBL" id="QKXQ01000704">
    <property type="protein sequence ID" value="REH89145.1"/>
    <property type="molecule type" value="Genomic_DNA"/>
</dbReference>
<feature type="region of interest" description="Disordered" evidence="1">
    <location>
        <begin position="275"/>
        <end position="325"/>
    </location>
</feature>
<reference evidence="3 4" key="1">
    <citation type="journal article" date="2018" name="Vet. Microbiol.">
        <title>Characterisation of Staphylococcus felis isolated from cats using whole genome sequencing.</title>
        <authorList>
            <person name="Worthing K."/>
            <person name="Pang S."/>
            <person name="Trott D.J."/>
            <person name="Abraham S."/>
            <person name="Coombs G.W."/>
            <person name="Jordan D."/>
            <person name="McIntyre L."/>
            <person name="Davies M.R."/>
            <person name="Norris J."/>
        </authorList>
    </citation>
    <scope>NUCLEOTIDE SEQUENCE [LARGE SCALE GENOMIC DNA]</scope>
    <source>
        <strain evidence="3 4">F9</strain>
    </source>
</reference>
<dbReference type="AlphaFoldDB" id="A0A3E0IKV7"/>
<evidence type="ECO:0000256" key="1">
    <source>
        <dbReference type="SAM" id="MobiDB-lite"/>
    </source>
</evidence>
<accession>A0A3E0IKV7</accession>
<proteinExistence type="predicted"/>
<dbReference type="Proteomes" id="UP000256562">
    <property type="component" value="Unassembled WGS sequence"/>
</dbReference>
<evidence type="ECO:0000313" key="3">
    <source>
        <dbReference type="EMBL" id="REH89145.1"/>
    </source>
</evidence>
<dbReference type="Pfam" id="PF18957">
    <property type="entry name" value="RibLong"/>
    <property type="match status" value="3"/>
</dbReference>
<dbReference type="InterPro" id="IPR044055">
    <property type="entry name" value="RibLong"/>
</dbReference>
<dbReference type="RefSeq" id="WP_194295585.1">
    <property type="nucleotide sequence ID" value="NZ_QKXQ01000704.1"/>
</dbReference>
<feature type="non-terminal residue" evidence="3">
    <location>
        <position position="1"/>
    </location>
</feature>
<evidence type="ECO:0000259" key="2">
    <source>
        <dbReference type="Pfam" id="PF18957"/>
    </source>
</evidence>
<name>A0A3E0IKV7_9STAP</name>
<feature type="non-terminal residue" evidence="3">
    <location>
        <position position="325"/>
    </location>
</feature>
<evidence type="ECO:0000313" key="4">
    <source>
        <dbReference type="Proteomes" id="UP000256562"/>
    </source>
</evidence>
<sequence>PGVGVNIPQTGDTQLPPNTRFEIPQGGVPSGWTVTVDPNNGTVTATPPANAEPGTSVDIPVRVTYPDGSVDNTTTNVRVVPNDAQENTPGYEDGSTTPGVGVNIPQTGDTQLPPNTRFEIPQGGVPSGWTVAVNPNNGTVTATPPANAEPGTSVDIPVRVTYPDGSVDNTTTNVRVVPNDAQENTPGYNGGSTKPGVGVNIPQTGDTQLPPNTRFEIPQGGVPSGWTVTVDPNNGTVTATPPANAEPGTSVDIPVKVTYPDGSVDNTTTNVRVVPNDAQENTPGYEDGSTTPGNPVTVRQTGDTELPPGTKFEVPPAGIPEDWTV</sequence>
<protein>
    <recommendedName>
        <fullName evidence="2">Long Rib domain-containing protein</fullName>
    </recommendedName>
</protein>
<feature type="domain" description="Long Rib" evidence="2">
    <location>
        <begin position="84"/>
        <end position="176"/>
    </location>
</feature>
<gene>
    <name evidence="3" type="ORF">DOS83_13640</name>
</gene>
<feature type="region of interest" description="Disordered" evidence="1">
    <location>
        <begin position="37"/>
        <end position="57"/>
    </location>
</feature>
<feature type="compositionally biased region" description="Polar residues" evidence="1">
    <location>
        <begin position="37"/>
        <end position="47"/>
    </location>
</feature>